<sequence>MRVAIVFAFTFFLYGINPALGQSDFPFFEETNSLPKNLLNERSVVFMNVKNLDWEVQANIIHKYFKEEGVDAVAYYALSDILSGHDATNSFYRDINSRSIDNLIIVHQTNSGYSLFIAQIPDDGNFFKKGMPAYQLMAPGLKELGISFTNRLEQSDLERNNFLIIDVPEVFKRTNVIKSRRVESFNADIRIDKLAVPMFQESVMMTENVENANQQLDSIMKEHYPFRYGIVRPNITDEEMIAQGYLMVLRKLENNGESLKRMLGYQLSDDETIYISVRKGPLGKVSKFSKGETVHKYYVQQLYTKDIYLGPEWDADTTWQKALINHAENIKEALKDK</sequence>
<dbReference type="AlphaFoldDB" id="A0A2T4DVT9"/>
<name>A0A2T4DVT9_9BACT</name>
<evidence type="ECO:0000313" key="1">
    <source>
        <dbReference type="EMBL" id="PTB97929.1"/>
    </source>
</evidence>
<dbReference type="Proteomes" id="UP000240608">
    <property type="component" value="Unassembled WGS sequence"/>
</dbReference>
<proteinExistence type="predicted"/>
<organism evidence="1 2">
    <name type="scientific">Marivirga lumbricoides</name>
    <dbReference type="NCBI Taxonomy" id="1046115"/>
    <lineage>
        <taxon>Bacteria</taxon>
        <taxon>Pseudomonadati</taxon>
        <taxon>Bacteroidota</taxon>
        <taxon>Cytophagia</taxon>
        <taxon>Cytophagales</taxon>
        <taxon>Marivirgaceae</taxon>
        <taxon>Marivirga</taxon>
    </lineage>
</organism>
<comment type="caution">
    <text evidence="1">The sequence shown here is derived from an EMBL/GenBank/DDBJ whole genome shotgun (WGS) entry which is preliminary data.</text>
</comment>
<reference evidence="1 2" key="1">
    <citation type="submission" date="2018-03" db="EMBL/GenBank/DDBJ databases">
        <title>Cross-interface Injection: A General Nanoliter Liquid Handling Method Applied to Single Cells Genome Amplification Automated Nanoliter Liquid Handling Applied to Single Cell Multiple Displacement Amplification.</title>
        <authorList>
            <person name="Yun J."/>
            <person name="Xu P."/>
            <person name="Xu J."/>
            <person name="Dai X."/>
            <person name="Wang Y."/>
            <person name="Zheng X."/>
            <person name="Cao C."/>
            <person name="Yi Q."/>
            <person name="Zhu Y."/>
            <person name="Wang L."/>
            <person name="Dong Z."/>
            <person name="Huang Y."/>
            <person name="Huang L."/>
            <person name="Du W."/>
        </authorList>
    </citation>
    <scope>NUCLEOTIDE SEQUENCE [LARGE SCALE GENOMIC DNA]</scope>
    <source>
        <strain evidence="1 2">Z-D1-2</strain>
    </source>
</reference>
<evidence type="ECO:0000313" key="2">
    <source>
        <dbReference type="Proteomes" id="UP000240608"/>
    </source>
</evidence>
<protein>
    <submittedName>
        <fullName evidence="1">Uncharacterized protein</fullName>
    </submittedName>
</protein>
<accession>A0A2T4DVT9</accession>
<gene>
    <name evidence="1" type="ORF">C9994_00455</name>
</gene>
<dbReference type="EMBL" id="PYVU01000002">
    <property type="protein sequence ID" value="PTB97929.1"/>
    <property type="molecule type" value="Genomic_DNA"/>
</dbReference>